<keyword evidence="4 6" id="KW-1133">Transmembrane helix</keyword>
<feature type="domain" description="EamA" evidence="7">
    <location>
        <begin position="20"/>
        <end position="152"/>
    </location>
</feature>
<keyword evidence="9" id="KW-1185">Reference proteome</keyword>
<feature type="transmembrane region" description="Helical" evidence="6">
    <location>
        <begin position="50"/>
        <end position="69"/>
    </location>
</feature>
<accession>A0ABV7WPV1</accession>
<proteinExistence type="predicted"/>
<dbReference type="InterPro" id="IPR051258">
    <property type="entry name" value="Diverse_Substrate_Transporter"/>
</dbReference>
<dbReference type="PANTHER" id="PTHR42920">
    <property type="entry name" value="OS03G0707200 PROTEIN-RELATED"/>
    <property type="match status" value="1"/>
</dbReference>
<dbReference type="InterPro" id="IPR000620">
    <property type="entry name" value="EamA_dom"/>
</dbReference>
<dbReference type="PANTHER" id="PTHR42920:SF5">
    <property type="entry name" value="EAMA DOMAIN-CONTAINING PROTEIN"/>
    <property type="match status" value="1"/>
</dbReference>
<feature type="transmembrane region" description="Helical" evidence="6">
    <location>
        <begin position="139"/>
        <end position="158"/>
    </location>
</feature>
<evidence type="ECO:0000256" key="3">
    <source>
        <dbReference type="ARBA" id="ARBA00022692"/>
    </source>
</evidence>
<protein>
    <submittedName>
        <fullName evidence="8">DMT family transporter</fullName>
    </submittedName>
</protein>
<feature type="transmembrane region" description="Helical" evidence="6">
    <location>
        <begin position="284"/>
        <end position="303"/>
    </location>
</feature>
<evidence type="ECO:0000313" key="8">
    <source>
        <dbReference type="EMBL" id="MFC3701288.1"/>
    </source>
</evidence>
<organism evidence="8 9">
    <name type="scientific">Reinekea marina</name>
    <dbReference type="NCBI Taxonomy" id="1310421"/>
    <lineage>
        <taxon>Bacteria</taxon>
        <taxon>Pseudomonadati</taxon>
        <taxon>Pseudomonadota</taxon>
        <taxon>Gammaproteobacteria</taxon>
        <taxon>Oceanospirillales</taxon>
        <taxon>Saccharospirillaceae</taxon>
        <taxon>Reinekea</taxon>
    </lineage>
</organism>
<feature type="transmembrane region" description="Helical" evidence="6">
    <location>
        <begin position="261"/>
        <end position="278"/>
    </location>
</feature>
<gene>
    <name evidence="8" type="ORF">ACFOND_06495</name>
</gene>
<dbReference type="InterPro" id="IPR037185">
    <property type="entry name" value="EmrE-like"/>
</dbReference>
<sequence length="306" mass="32359">MTSQAFNVQPIQASNREQLRGLLAAFGTVAIWSSYFLSLKLGALSPLSTFDLSLLRFGIPALLLIRIFWKALPSYKQTPWVYRLGIILGGGLPFFVVSASAMKASGVLFGSTLIPGVAPLFVTLLAVTLFKQPLPKKRLAGLAAILVGTMALLAGAWFQGSVSIFIGASLFVVCAFSWALFTLSVRQSQLKPLQVSALAAVPNGMLMLALFAVYSPTSMLFQIPTSELIAQAFTQGILVGICSGLLYSLAISKLGAEKTSAIGSLTPLVSTLLAVIILHEALDIIPVLGLCLVATGVLLTSRVKTT</sequence>
<feature type="transmembrane region" description="Helical" evidence="6">
    <location>
        <begin position="228"/>
        <end position="249"/>
    </location>
</feature>
<comment type="subcellular location">
    <subcellularLocation>
        <location evidence="1">Cell membrane</location>
        <topology evidence="1">Multi-pass membrane protein</topology>
    </subcellularLocation>
</comment>
<feature type="transmembrane region" description="Helical" evidence="6">
    <location>
        <begin position="107"/>
        <end position="127"/>
    </location>
</feature>
<comment type="caution">
    <text evidence="8">The sequence shown here is derived from an EMBL/GenBank/DDBJ whole genome shotgun (WGS) entry which is preliminary data.</text>
</comment>
<evidence type="ECO:0000259" key="7">
    <source>
        <dbReference type="Pfam" id="PF00892"/>
    </source>
</evidence>
<dbReference type="Pfam" id="PF00892">
    <property type="entry name" value="EamA"/>
    <property type="match status" value="2"/>
</dbReference>
<evidence type="ECO:0000256" key="4">
    <source>
        <dbReference type="ARBA" id="ARBA00022989"/>
    </source>
</evidence>
<evidence type="ECO:0000256" key="6">
    <source>
        <dbReference type="SAM" id="Phobius"/>
    </source>
</evidence>
<feature type="transmembrane region" description="Helical" evidence="6">
    <location>
        <begin position="21"/>
        <end position="38"/>
    </location>
</feature>
<dbReference type="Proteomes" id="UP001595710">
    <property type="component" value="Unassembled WGS sequence"/>
</dbReference>
<evidence type="ECO:0000256" key="5">
    <source>
        <dbReference type="ARBA" id="ARBA00023136"/>
    </source>
</evidence>
<keyword evidence="3 6" id="KW-0812">Transmembrane</keyword>
<dbReference type="EMBL" id="JBHRYN010000008">
    <property type="protein sequence ID" value="MFC3701288.1"/>
    <property type="molecule type" value="Genomic_DNA"/>
</dbReference>
<evidence type="ECO:0000256" key="2">
    <source>
        <dbReference type="ARBA" id="ARBA00022475"/>
    </source>
</evidence>
<feature type="transmembrane region" description="Helical" evidence="6">
    <location>
        <begin position="195"/>
        <end position="216"/>
    </location>
</feature>
<dbReference type="SUPFAM" id="SSF103481">
    <property type="entry name" value="Multidrug resistance efflux transporter EmrE"/>
    <property type="match status" value="2"/>
</dbReference>
<feature type="domain" description="EamA" evidence="7">
    <location>
        <begin position="166"/>
        <end position="301"/>
    </location>
</feature>
<evidence type="ECO:0000256" key="1">
    <source>
        <dbReference type="ARBA" id="ARBA00004651"/>
    </source>
</evidence>
<evidence type="ECO:0000313" key="9">
    <source>
        <dbReference type="Proteomes" id="UP001595710"/>
    </source>
</evidence>
<name>A0ABV7WPV1_9GAMM</name>
<keyword evidence="5 6" id="KW-0472">Membrane</keyword>
<keyword evidence="2" id="KW-1003">Cell membrane</keyword>
<dbReference type="RefSeq" id="WP_290282709.1">
    <property type="nucleotide sequence ID" value="NZ_JAUFQI010000001.1"/>
</dbReference>
<reference evidence="9" key="1">
    <citation type="journal article" date="2019" name="Int. J. Syst. Evol. Microbiol.">
        <title>The Global Catalogue of Microorganisms (GCM) 10K type strain sequencing project: providing services to taxonomists for standard genome sequencing and annotation.</title>
        <authorList>
            <consortium name="The Broad Institute Genomics Platform"/>
            <consortium name="The Broad Institute Genome Sequencing Center for Infectious Disease"/>
            <person name="Wu L."/>
            <person name="Ma J."/>
        </authorList>
    </citation>
    <scope>NUCLEOTIDE SEQUENCE [LARGE SCALE GENOMIC DNA]</scope>
    <source>
        <strain evidence="9">CECT 8288</strain>
    </source>
</reference>
<feature type="transmembrane region" description="Helical" evidence="6">
    <location>
        <begin position="81"/>
        <end position="101"/>
    </location>
</feature>
<feature type="transmembrane region" description="Helical" evidence="6">
    <location>
        <begin position="164"/>
        <end position="183"/>
    </location>
</feature>